<evidence type="ECO:0000313" key="1">
    <source>
        <dbReference type="EMBL" id="MBD1373691.1"/>
    </source>
</evidence>
<protein>
    <submittedName>
        <fullName evidence="1">Uncharacterized protein</fullName>
    </submittedName>
</protein>
<name>A0A926N808_9BACL</name>
<comment type="caution">
    <text evidence="1">The sequence shown here is derived from an EMBL/GenBank/DDBJ whole genome shotgun (WGS) entry which is preliminary data.</text>
</comment>
<dbReference type="Proteomes" id="UP000661691">
    <property type="component" value="Unassembled WGS sequence"/>
</dbReference>
<sequence>MTPGVSESADITILITGFDPIYKENTSRLWAVAGLISPVGGAGAIKRAI</sequence>
<dbReference type="AlphaFoldDB" id="A0A926N808"/>
<reference evidence="1" key="1">
    <citation type="submission" date="2020-09" db="EMBL/GenBank/DDBJ databases">
        <title>A novel bacterium of genus Hazenella, isolated from South China Sea.</title>
        <authorList>
            <person name="Huang H."/>
            <person name="Mo K."/>
            <person name="Hu Y."/>
        </authorList>
    </citation>
    <scope>NUCLEOTIDE SEQUENCE</scope>
    <source>
        <strain evidence="1">IB182357</strain>
    </source>
</reference>
<organism evidence="1 2">
    <name type="scientific">Polycladospora coralii</name>
    <dbReference type="NCBI Taxonomy" id="2771432"/>
    <lineage>
        <taxon>Bacteria</taxon>
        <taxon>Bacillati</taxon>
        <taxon>Bacillota</taxon>
        <taxon>Bacilli</taxon>
        <taxon>Bacillales</taxon>
        <taxon>Thermoactinomycetaceae</taxon>
        <taxon>Polycladospora</taxon>
    </lineage>
</organism>
<dbReference type="RefSeq" id="WP_191142689.1">
    <property type="nucleotide sequence ID" value="NZ_JACXAH010000034.1"/>
</dbReference>
<accession>A0A926N808</accession>
<dbReference type="EMBL" id="JACXAH010000034">
    <property type="protein sequence ID" value="MBD1373691.1"/>
    <property type="molecule type" value="Genomic_DNA"/>
</dbReference>
<gene>
    <name evidence="1" type="ORF">IC620_15200</name>
</gene>
<keyword evidence="2" id="KW-1185">Reference proteome</keyword>
<proteinExistence type="predicted"/>
<evidence type="ECO:0000313" key="2">
    <source>
        <dbReference type="Proteomes" id="UP000661691"/>
    </source>
</evidence>